<dbReference type="Gene3D" id="2.40.70.10">
    <property type="entry name" value="Acid Proteases"/>
    <property type="match status" value="1"/>
</dbReference>
<protein>
    <submittedName>
        <fullName evidence="9">LTR retrotransposon</fullName>
    </submittedName>
</protein>
<sequence>MQEQQPNNNKFNYDMASAVKIMPRFSGEDTEDVTVWLRDCALVAVTAMMSEDTTLRAMILALDGKARSWASQATQGKITTRDSFVQLIKGRFSNQCSNNITLTRFLSTSQAASYDDFAKLLKDATLLFERSLLQSTPLIQLVIAKSPTELKAYLLEKGKSSEDWHQFVSMAEESAWIAFPEKLQINSVNRNPQNVNEIRNRLPINSSTFRERNPRRPFKNCEFHGKCGHITDDCFILKKALGILKSKGRGSVNAMEEEENNEKSFIYSNSLAPLKKNPFFLTVKCCGKLHVGLLDTGADTSIIHESNLPPDAKIINSRINVQSASGDRLKIIGQAIDIPLTIGSNKILFSPFVTNSSPEYTIIGTPIIKKYPYLIRNVIEHIANQKSHSDKKRININSVTTIEKFNKLFKHEIDEATMCTVSEHTIETGNADPIAVRNHRIPIHWTEKLDEMIQKMYANKIIRESNSPWRSRIVPIPKKDGSVRLCLDFRPLNRVTVKDQYPIPRIDDIIEALAKAKYFSTLDATSGYFQIPLAEKDKQKTAFSWKNNLYEFNRMPFGLSNAPATFQRIMDKILKKEIGDFVMVYFDDIIVFSGSEQEHKKHLDIVLGKLASASMFLNKNKCNFFKTEIEILGQIISNGIVKPDPKKTEAILKCSEPQTIKELRSFLGLANQIRDFVPAFAKIVAPLNELLKGKSKRSVEKVKWSQAAAVAFKKTKETIAQVTQKAQPDLSLPFILTTDASNSAIG</sequence>
<feature type="non-terminal residue" evidence="9">
    <location>
        <position position="746"/>
    </location>
</feature>
<reference evidence="9 10" key="1">
    <citation type="submission" date="2015-07" db="EMBL/GenBank/DDBJ databases">
        <title>The genome of Pseudoloma neurophilia, a relevant intracellular parasite of the zebrafish.</title>
        <authorList>
            <person name="Ndikumana S."/>
            <person name="Pelin A."/>
            <person name="Sanders J."/>
            <person name="Corradi N."/>
        </authorList>
    </citation>
    <scope>NUCLEOTIDE SEQUENCE [LARGE SCALE GENOMIC DNA]</scope>
    <source>
        <strain evidence="9 10">MK1</strain>
    </source>
</reference>
<dbReference type="GO" id="GO:0016779">
    <property type="term" value="F:nucleotidyltransferase activity"/>
    <property type="evidence" value="ECO:0007669"/>
    <property type="project" value="UniProtKB-KW"/>
</dbReference>
<dbReference type="GO" id="GO:0004519">
    <property type="term" value="F:endonuclease activity"/>
    <property type="evidence" value="ECO:0007669"/>
    <property type="project" value="UniProtKB-KW"/>
</dbReference>
<dbReference type="GO" id="GO:0004190">
    <property type="term" value="F:aspartic-type endopeptidase activity"/>
    <property type="evidence" value="ECO:0007669"/>
    <property type="project" value="UniProtKB-KW"/>
</dbReference>
<dbReference type="PROSITE" id="PS50175">
    <property type="entry name" value="ASP_PROT_RETROV"/>
    <property type="match status" value="1"/>
</dbReference>
<keyword evidence="3" id="KW-0540">Nuclease</keyword>
<keyword evidence="2" id="KW-0548">Nucleotidyltransferase</keyword>
<gene>
    <name evidence="9" type="ORF">M153_206500024</name>
</gene>
<dbReference type="Gene3D" id="3.10.10.10">
    <property type="entry name" value="HIV Type 1 Reverse Transcriptase, subunit A, domain 1"/>
    <property type="match status" value="1"/>
</dbReference>
<dbReference type="PROSITE" id="PS50878">
    <property type="entry name" value="RT_POL"/>
    <property type="match status" value="1"/>
</dbReference>
<dbReference type="Gene3D" id="3.30.70.270">
    <property type="match status" value="2"/>
</dbReference>
<dbReference type="Proteomes" id="UP000051530">
    <property type="component" value="Unassembled WGS sequence"/>
</dbReference>
<keyword evidence="4" id="KW-0064">Aspartyl protease</keyword>
<evidence type="ECO:0000313" key="9">
    <source>
        <dbReference type="EMBL" id="KRH92925.1"/>
    </source>
</evidence>
<keyword evidence="10" id="KW-1185">Reference proteome</keyword>
<dbReference type="PROSITE" id="PS00141">
    <property type="entry name" value="ASP_PROTEASE"/>
    <property type="match status" value="1"/>
</dbReference>
<evidence type="ECO:0000256" key="3">
    <source>
        <dbReference type="ARBA" id="ARBA00022722"/>
    </source>
</evidence>
<evidence type="ECO:0000256" key="6">
    <source>
        <dbReference type="ARBA" id="ARBA00022801"/>
    </source>
</evidence>
<dbReference type="PANTHER" id="PTHR37984:SF5">
    <property type="entry name" value="PROTEIN NYNRIN-LIKE"/>
    <property type="match status" value="1"/>
</dbReference>
<evidence type="ECO:0000259" key="7">
    <source>
        <dbReference type="PROSITE" id="PS50175"/>
    </source>
</evidence>
<dbReference type="CDD" id="cd00303">
    <property type="entry name" value="retropepsin_like"/>
    <property type="match status" value="1"/>
</dbReference>
<feature type="domain" description="Reverse transcriptase" evidence="8">
    <location>
        <begin position="457"/>
        <end position="636"/>
    </location>
</feature>
<proteinExistence type="predicted"/>
<evidence type="ECO:0000313" key="10">
    <source>
        <dbReference type="Proteomes" id="UP000051530"/>
    </source>
</evidence>
<evidence type="ECO:0000256" key="1">
    <source>
        <dbReference type="ARBA" id="ARBA00022679"/>
    </source>
</evidence>
<dbReference type="Pfam" id="PF00078">
    <property type="entry name" value="RVT_1"/>
    <property type="match status" value="1"/>
</dbReference>
<keyword evidence="6" id="KW-0378">Hydrolase</keyword>
<dbReference type="InterPro" id="IPR000477">
    <property type="entry name" value="RT_dom"/>
</dbReference>
<keyword evidence="1" id="KW-0808">Transferase</keyword>
<organism evidence="9 10">
    <name type="scientific">Pseudoloma neurophilia</name>
    <dbReference type="NCBI Taxonomy" id="146866"/>
    <lineage>
        <taxon>Eukaryota</taxon>
        <taxon>Fungi</taxon>
        <taxon>Fungi incertae sedis</taxon>
        <taxon>Microsporidia</taxon>
        <taxon>Pseudoloma</taxon>
    </lineage>
</organism>
<dbReference type="InterPro" id="IPR018061">
    <property type="entry name" value="Retropepsins"/>
</dbReference>
<name>A0A0R0LU25_9MICR</name>
<dbReference type="InterPro" id="IPR001969">
    <property type="entry name" value="Aspartic_peptidase_AS"/>
</dbReference>
<dbReference type="EMBL" id="LGUB01000585">
    <property type="protein sequence ID" value="KRH92925.1"/>
    <property type="molecule type" value="Genomic_DNA"/>
</dbReference>
<dbReference type="VEuPathDB" id="MicrosporidiaDB:M153_206500024"/>
<dbReference type="InterPro" id="IPR021109">
    <property type="entry name" value="Peptidase_aspartic_dom_sf"/>
</dbReference>
<dbReference type="Pfam" id="PF00077">
    <property type="entry name" value="RVP"/>
    <property type="match status" value="1"/>
</dbReference>
<evidence type="ECO:0000256" key="5">
    <source>
        <dbReference type="ARBA" id="ARBA00022759"/>
    </source>
</evidence>
<dbReference type="InterPro" id="IPR043128">
    <property type="entry name" value="Rev_trsase/Diguanyl_cyclase"/>
</dbReference>
<dbReference type="AlphaFoldDB" id="A0A0R0LU25"/>
<keyword evidence="4" id="KW-0645">Protease</keyword>
<feature type="domain" description="Peptidase A2" evidence="7">
    <location>
        <begin position="290"/>
        <end position="367"/>
    </location>
</feature>
<evidence type="ECO:0000256" key="4">
    <source>
        <dbReference type="ARBA" id="ARBA00022750"/>
    </source>
</evidence>
<dbReference type="PANTHER" id="PTHR37984">
    <property type="entry name" value="PROTEIN CBG26694"/>
    <property type="match status" value="1"/>
</dbReference>
<accession>A0A0R0LU25</accession>
<keyword evidence="5" id="KW-0255">Endonuclease</keyword>
<dbReference type="InterPro" id="IPR043502">
    <property type="entry name" value="DNA/RNA_pol_sf"/>
</dbReference>
<dbReference type="InterPro" id="IPR001995">
    <property type="entry name" value="Peptidase_A2_cat"/>
</dbReference>
<dbReference type="InterPro" id="IPR050951">
    <property type="entry name" value="Retrovirus_Pol_polyprotein"/>
</dbReference>
<dbReference type="OrthoDB" id="5588148at2759"/>
<evidence type="ECO:0000259" key="8">
    <source>
        <dbReference type="PROSITE" id="PS50878"/>
    </source>
</evidence>
<evidence type="ECO:0000256" key="2">
    <source>
        <dbReference type="ARBA" id="ARBA00022695"/>
    </source>
</evidence>
<dbReference type="SUPFAM" id="SSF56672">
    <property type="entry name" value="DNA/RNA polymerases"/>
    <property type="match status" value="1"/>
</dbReference>
<dbReference type="GO" id="GO:0006508">
    <property type="term" value="P:proteolysis"/>
    <property type="evidence" value="ECO:0007669"/>
    <property type="project" value="InterPro"/>
</dbReference>
<comment type="caution">
    <text evidence="9">The sequence shown here is derived from an EMBL/GenBank/DDBJ whole genome shotgun (WGS) entry which is preliminary data.</text>
</comment>
<dbReference type="SUPFAM" id="SSF50630">
    <property type="entry name" value="Acid proteases"/>
    <property type="match status" value="1"/>
</dbReference>
<dbReference type="CDD" id="cd01647">
    <property type="entry name" value="RT_LTR"/>
    <property type="match status" value="1"/>
</dbReference>
<dbReference type="FunFam" id="3.30.70.270:FF:000020">
    <property type="entry name" value="Transposon Tf2-6 polyprotein-like Protein"/>
    <property type="match status" value="1"/>
</dbReference>